<dbReference type="InterPro" id="IPR035892">
    <property type="entry name" value="C2_domain_sf"/>
</dbReference>
<evidence type="ECO:0000259" key="6">
    <source>
        <dbReference type="PROSITE" id="PS50004"/>
    </source>
</evidence>
<protein>
    <submittedName>
        <fullName evidence="8">Fer-1-like protein 6</fullName>
    </submittedName>
</protein>
<sequence length="214" mass="24343">MDLIKTSKDSLDISDTEDTFFNLSVTIYEGRDFVWLDTPTQIIVKFGRETKHTAVHPPTKNPYFNEYFVFDFAGYFNQLLDIPLSIKVYSSKYGPVGKGLLASARFDLATIWLQPNHFISRKLVVLSHPNDPRGEIKGYVLCDLGITSPGVPLPLSTEPIGKPTVVQKILTYIRSLVSPYVLPSLRLFRFTAGCRYNSNTRSSTRKEKTRWNQT</sequence>
<evidence type="ECO:0000313" key="8">
    <source>
        <dbReference type="EMBL" id="JAG39800.1"/>
    </source>
</evidence>
<dbReference type="EMBL" id="GBHO01003804">
    <property type="protein sequence ID" value="JAG39800.1"/>
    <property type="molecule type" value="Transcribed_RNA"/>
</dbReference>
<dbReference type="PANTHER" id="PTHR12546">
    <property type="entry name" value="FER-1-LIKE"/>
    <property type="match status" value="1"/>
</dbReference>
<dbReference type="PANTHER" id="PTHR12546:SF60">
    <property type="entry name" value="MISFIRE, ISOFORM F"/>
    <property type="match status" value="1"/>
</dbReference>
<dbReference type="AlphaFoldDB" id="A0A0A9ZDB9"/>
<dbReference type="SMART" id="SM01202">
    <property type="entry name" value="FerI"/>
    <property type="match status" value="1"/>
</dbReference>
<dbReference type="InterPro" id="IPR012968">
    <property type="entry name" value="FerIin_dom"/>
</dbReference>
<keyword evidence="5" id="KW-0472">Membrane</keyword>
<evidence type="ECO:0000256" key="5">
    <source>
        <dbReference type="ARBA" id="ARBA00023136"/>
    </source>
</evidence>
<dbReference type="SMART" id="SM00239">
    <property type="entry name" value="C2"/>
    <property type="match status" value="1"/>
</dbReference>
<dbReference type="GO" id="GO:0007009">
    <property type="term" value="P:plasma membrane organization"/>
    <property type="evidence" value="ECO:0007669"/>
    <property type="project" value="TreeGrafter"/>
</dbReference>
<comment type="subcellular location">
    <subcellularLocation>
        <location evidence="1">Membrane</location>
        <topology evidence="1">Single-pass membrane protein</topology>
    </subcellularLocation>
</comment>
<dbReference type="SUPFAM" id="SSF49562">
    <property type="entry name" value="C2 domain (Calcium/lipid-binding domain, CaLB)"/>
    <property type="match status" value="1"/>
</dbReference>
<gene>
    <name evidence="8" type="primary">FER1L6_3</name>
    <name evidence="7" type="synonym">FER1L6_2</name>
    <name evidence="7" type="ORF">CM83_22144</name>
    <name evidence="8" type="ORF">CM83_22147</name>
</gene>
<dbReference type="InterPro" id="IPR000008">
    <property type="entry name" value="C2_dom"/>
</dbReference>
<evidence type="ECO:0000256" key="2">
    <source>
        <dbReference type="ARBA" id="ARBA00022692"/>
    </source>
</evidence>
<dbReference type="Gene3D" id="2.60.40.150">
    <property type="entry name" value="C2 domain"/>
    <property type="match status" value="1"/>
</dbReference>
<name>A0A0A9ZDB9_LYGHE</name>
<keyword evidence="2" id="KW-0812">Transmembrane</keyword>
<organism evidence="8">
    <name type="scientific">Lygus hesperus</name>
    <name type="common">Western plant bug</name>
    <dbReference type="NCBI Taxonomy" id="30085"/>
    <lineage>
        <taxon>Eukaryota</taxon>
        <taxon>Metazoa</taxon>
        <taxon>Ecdysozoa</taxon>
        <taxon>Arthropoda</taxon>
        <taxon>Hexapoda</taxon>
        <taxon>Insecta</taxon>
        <taxon>Pterygota</taxon>
        <taxon>Neoptera</taxon>
        <taxon>Paraneoptera</taxon>
        <taxon>Hemiptera</taxon>
        <taxon>Heteroptera</taxon>
        <taxon>Panheteroptera</taxon>
        <taxon>Cimicomorpha</taxon>
        <taxon>Miridae</taxon>
        <taxon>Mirini</taxon>
        <taxon>Lygus</taxon>
    </lineage>
</organism>
<keyword evidence="4" id="KW-1133">Transmembrane helix</keyword>
<dbReference type="EMBL" id="GBHO01003807">
    <property type="protein sequence ID" value="JAG39797.1"/>
    <property type="molecule type" value="Transcribed_RNA"/>
</dbReference>
<evidence type="ECO:0000256" key="1">
    <source>
        <dbReference type="ARBA" id="ARBA00004167"/>
    </source>
</evidence>
<dbReference type="PROSITE" id="PS50004">
    <property type="entry name" value="C2"/>
    <property type="match status" value="1"/>
</dbReference>
<dbReference type="GO" id="GO:0016020">
    <property type="term" value="C:membrane"/>
    <property type="evidence" value="ECO:0007669"/>
    <property type="project" value="UniProtKB-SubCell"/>
</dbReference>
<feature type="domain" description="C2" evidence="6">
    <location>
        <begin position="5"/>
        <end position="123"/>
    </location>
</feature>
<proteinExistence type="predicted"/>
<keyword evidence="3" id="KW-0677">Repeat</keyword>
<accession>A0A0A9ZDB9</accession>
<evidence type="ECO:0000256" key="3">
    <source>
        <dbReference type="ARBA" id="ARBA00022737"/>
    </source>
</evidence>
<dbReference type="InterPro" id="IPR037721">
    <property type="entry name" value="Ferlin"/>
</dbReference>
<reference evidence="8" key="1">
    <citation type="journal article" date="2014" name="PLoS ONE">
        <title>Transcriptome-Based Identification of ABC Transporters in the Western Tarnished Plant Bug Lygus hesperus.</title>
        <authorList>
            <person name="Hull J.J."/>
            <person name="Chaney K."/>
            <person name="Geib S.M."/>
            <person name="Fabrick J.A."/>
            <person name="Brent C.S."/>
            <person name="Walsh D."/>
            <person name="Lavine L.C."/>
        </authorList>
    </citation>
    <scope>NUCLEOTIDE SEQUENCE</scope>
</reference>
<dbReference type="Pfam" id="PF00168">
    <property type="entry name" value="C2"/>
    <property type="match status" value="1"/>
</dbReference>
<evidence type="ECO:0000313" key="7">
    <source>
        <dbReference type="EMBL" id="JAG39797.1"/>
    </source>
</evidence>
<evidence type="ECO:0000256" key="4">
    <source>
        <dbReference type="ARBA" id="ARBA00022989"/>
    </source>
</evidence>
<reference evidence="8" key="2">
    <citation type="submission" date="2014-07" db="EMBL/GenBank/DDBJ databases">
        <authorList>
            <person name="Hull J."/>
        </authorList>
    </citation>
    <scope>NUCLEOTIDE SEQUENCE</scope>
</reference>